<comment type="caution">
    <text evidence="1">The sequence shown here is derived from an EMBL/GenBank/DDBJ whole genome shotgun (WGS) entry which is preliminary data.</text>
</comment>
<evidence type="ECO:0000313" key="1">
    <source>
        <dbReference type="EMBL" id="PCI93126.1"/>
    </source>
</evidence>
<sequence length="281" mass="32061">MLPPCRWFHLYLLRQAFATQLMRPIDILTIQHLIISGWDVDRVFKLTIQSFDDVHNAPNAAGPIPDRVPEFEDFFEMTHIMREFQLRGALHIGSSVVKVNNGSGDYTDKKDEESLSDFKHKFNSMRLIFPSDEKDSKKLADLLVGTKRSGKRYVLDIDLGFNKDAEMGLMPRSVLGCMYYLSLGIIPPIQDISMGNIPLVKDKDGKIYNWQELLGGLFTVSSSQSYPSNPFVAVKYRDHWYYIDNNDICTKRTFVLLQQLYSLQSSEAKTLPTLLTIPLGG</sequence>
<gene>
    <name evidence="1" type="ORF">COB11_05870</name>
</gene>
<proteinExistence type="predicted"/>
<dbReference type="EMBL" id="NVUU01000071">
    <property type="protein sequence ID" value="PCI93126.1"/>
    <property type="molecule type" value="Genomic_DNA"/>
</dbReference>
<reference evidence="2" key="1">
    <citation type="submission" date="2017-08" db="EMBL/GenBank/DDBJ databases">
        <title>A dynamic microbial community with high functional redundancy inhabits the cold, oxic subseafloor aquifer.</title>
        <authorList>
            <person name="Tully B.J."/>
            <person name="Wheat C.G."/>
            <person name="Glazer B.T."/>
            <person name="Huber J.A."/>
        </authorList>
    </citation>
    <scope>NUCLEOTIDE SEQUENCE [LARGE SCALE GENOMIC DNA]</scope>
</reference>
<name>A0A2A4YE69_UNCAE</name>
<protein>
    <submittedName>
        <fullName evidence="1">Uncharacterized protein</fullName>
    </submittedName>
</protein>
<evidence type="ECO:0000313" key="2">
    <source>
        <dbReference type="Proteomes" id="UP000217838"/>
    </source>
</evidence>
<dbReference type="Proteomes" id="UP000217838">
    <property type="component" value="Unassembled WGS sequence"/>
</dbReference>
<accession>A0A2A4YE69</accession>
<organism evidence="1 2">
    <name type="scientific">Aerophobetes bacterium</name>
    <dbReference type="NCBI Taxonomy" id="2030807"/>
    <lineage>
        <taxon>Bacteria</taxon>
        <taxon>Candidatus Aerophobota</taxon>
    </lineage>
</organism>
<dbReference type="AlphaFoldDB" id="A0A2A4YE69"/>